<dbReference type="HOGENOM" id="CLU_2267088_0_0_1"/>
<sequence>MAQFFFFMQIESIKFYNSFIIDVATEYRVCGRSRSRKDANVLILPSGNDEMNNLLQLVVRRSAICWHCKIFLINKTLLRIISGNNNEMIKTRTHNDDVEDLRT</sequence>
<reference evidence="1" key="2">
    <citation type="submission" date="2015-02" db="UniProtKB">
        <authorList>
            <consortium name="EnsemblMetazoa"/>
        </authorList>
    </citation>
    <scope>IDENTIFICATION</scope>
</reference>
<accession>T1ILP8</accession>
<evidence type="ECO:0000313" key="1">
    <source>
        <dbReference type="EnsemblMetazoa" id="SMAR001884-PA"/>
    </source>
</evidence>
<proteinExistence type="predicted"/>
<keyword evidence="2" id="KW-1185">Reference proteome</keyword>
<evidence type="ECO:0000313" key="2">
    <source>
        <dbReference type="Proteomes" id="UP000014500"/>
    </source>
</evidence>
<protein>
    <submittedName>
        <fullName evidence="1">Uncharacterized protein</fullName>
    </submittedName>
</protein>
<dbReference type="EMBL" id="JH430884">
    <property type="status" value="NOT_ANNOTATED_CDS"/>
    <property type="molecule type" value="Genomic_DNA"/>
</dbReference>
<name>T1ILP8_STRMM</name>
<reference evidence="2" key="1">
    <citation type="submission" date="2011-05" db="EMBL/GenBank/DDBJ databases">
        <authorList>
            <person name="Richards S.R."/>
            <person name="Qu J."/>
            <person name="Jiang H."/>
            <person name="Jhangiani S.N."/>
            <person name="Agravi P."/>
            <person name="Goodspeed R."/>
            <person name="Gross S."/>
            <person name="Mandapat C."/>
            <person name="Jackson L."/>
            <person name="Mathew T."/>
            <person name="Pu L."/>
            <person name="Thornton R."/>
            <person name="Saada N."/>
            <person name="Wilczek-Boney K.B."/>
            <person name="Lee S."/>
            <person name="Kovar C."/>
            <person name="Wu Y."/>
            <person name="Scherer S.E."/>
            <person name="Worley K.C."/>
            <person name="Muzny D.M."/>
            <person name="Gibbs R."/>
        </authorList>
    </citation>
    <scope>NUCLEOTIDE SEQUENCE</scope>
    <source>
        <strain evidence="2">Brora</strain>
    </source>
</reference>
<organism evidence="1 2">
    <name type="scientific">Strigamia maritima</name>
    <name type="common">European centipede</name>
    <name type="synonym">Geophilus maritimus</name>
    <dbReference type="NCBI Taxonomy" id="126957"/>
    <lineage>
        <taxon>Eukaryota</taxon>
        <taxon>Metazoa</taxon>
        <taxon>Ecdysozoa</taxon>
        <taxon>Arthropoda</taxon>
        <taxon>Myriapoda</taxon>
        <taxon>Chilopoda</taxon>
        <taxon>Pleurostigmophora</taxon>
        <taxon>Geophilomorpha</taxon>
        <taxon>Linotaeniidae</taxon>
        <taxon>Strigamia</taxon>
    </lineage>
</organism>
<dbReference type="AlphaFoldDB" id="T1ILP8"/>
<dbReference type="EnsemblMetazoa" id="SMAR001884-RA">
    <property type="protein sequence ID" value="SMAR001884-PA"/>
    <property type="gene ID" value="SMAR001884"/>
</dbReference>
<dbReference type="Proteomes" id="UP000014500">
    <property type="component" value="Unassembled WGS sequence"/>
</dbReference>